<dbReference type="Gene3D" id="2.130.10.10">
    <property type="entry name" value="YVTN repeat-like/Quinoprotein amine dehydrogenase"/>
    <property type="match status" value="1"/>
</dbReference>
<feature type="non-terminal residue" evidence="4">
    <location>
        <position position="1"/>
    </location>
</feature>
<proteinExistence type="predicted"/>
<dbReference type="Proteomes" id="UP000677228">
    <property type="component" value="Unassembled WGS sequence"/>
</dbReference>
<gene>
    <name evidence="3" type="ORF">OVA965_LOCUS39237</name>
    <name evidence="4" type="ORF">TMI583_LOCUS40517</name>
</gene>
<keyword evidence="1" id="KW-0853">WD repeat</keyword>
<reference evidence="4" key="1">
    <citation type="submission" date="2021-02" db="EMBL/GenBank/DDBJ databases">
        <authorList>
            <person name="Nowell W R."/>
        </authorList>
    </citation>
    <scope>NUCLEOTIDE SEQUENCE</scope>
</reference>
<dbReference type="InterPro" id="IPR005108">
    <property type="entry name" value="HELP"/>
</dbReference>
<evidence type="ECO:0000313" key="5">
    <source>
        <dbReference type="Proteomes" id="UP000682733"/>
    </source>
</evidence>
<dbReference type="Proteomes" id="UP000682733">
    <property type="component" value="Unassembled WGS sequence"/>
</dbReference>
<comment type="caution">
    <text evidence="4">The sequence shown here is derived from an EMBL/GenBank/DDBJ whole genome shotgun (WGS) entry which is preliminary data.</text>
</comment>
<dbReference type="SUPFAM" id="SSF50978">
    <property type="entry name" value="WD40 repeat-like"/>
    <property type="match status" value="1"/>
</dbReference>
<protein>
    <submittedName>
        <fullName evidence="4">Uncharacterized protein</fullName>
    </submittedName>
</protein>
<dbReference type="EMBL" id="CAJOBA010062715">
    <property type="protein sequence ID" value="CAF4339910.1"/>
    <property type="molecule type" value="Genomic_DNA"/>
</dbReference>
<organism evidence="4 5">
    <name type="scientific">Didymodactylos carnosus</name>
    <dbReference type="NCBI Taxonomy" id="1234261"/>
    <lineage>
        <taxon>Eukaryota</taxon>
        <taxon>Metazoa</taxon>
        <taxon>Spiralia</taxon>
        <taxon>Gnathifera</taxon>
        <taxon>Rotifera</taxon>
        <taxon>Eurotatoria</taxon>
        <taxon>Bdelloidea</taxon>
        <taxon>Philodinida</taxon>
        <taxon>Philodinidae</taxon>
        <taxon>Didymodactylos</taxon>
    </lineage>
</organism>
<dbReference type="AlphaFoldDB" id="A0A8S2UEI3"/>
<evidence type="ECO:0000256" key="1">
    <source>
        <dbReference type="ARBA" id="ARBA00022574"/>
    </source>
</evidence>
<dbReference type="PANTHER" id="PTHR13720">
    <property type="entry name" value="WD-40 REPEAT PROTEIN"/>
    <property type="match status" value="1"/>
</dbReference>
<sequence>MTSNIQESQLAGDRTATKSSLRLEWIYGYRSANCQRNIHLTSNMILLVHVFIPIKQLLQLVKWVKMHKSVFEISKKLASVGIDHENTIKIWNWNLVSVCSIASRNGYCVVGTRDSEIYGFELNKKKNPESFIQGHHDNCLYALACHPRENIFATGGDDCIL</sequence>
<dbReference type="EMBL" id="CAJNOK010040255">
    <property type="protein sequence ID" value="CAF1549909.1"/>
    <property type="molecule type" value="Genomic_DNA"/>
</dbReference>
<dbReference type="InterPro" id="IPR036322">
    <property type="entry name" value="WD40_repeat_dom_sf"/>
</dbReference>
<evidence type="ECO:0000313" key="4">
    <source>
        <dbReference type="EMBL" id="CAF4339910.1"/>
    </source>
</evidence>
<keyword evidence="2" id="KW-0677">Repeat</keyword>
<dbReference type="InterPro" id="IPR050630">
    <property type="entry name" value="WD_repeat_EMAP"/>
</dbReference>
<evidence type="ECO:0000313" key="3">
    <source>
        <dbReference type="EMBL" id="CAF1549909.1"/>
    </source>
</evidence>
<evidence type="ECO:0000256" key="2">
    <source>
        <dbReference type="ARBA" id="ARBA00022737"/>
    </source>
</evidence>
<accession>A0A8S2UEI3</accession>
<dbReference type="InterPro" id="IPR015943">
    <property type="entry name" value="WD40/YVTN_repeat-like_dom_sf"/>
</dbReference>
<name>A0A8S2UEI3_9BILA</name>
<dbReference type="PANTHER" id="PTHR13720:SF33">
    <property type="entry name" value="HELP DOMAIN-CONTAINING PROTEIN"/>
    <property type="match status" value="1"/>
</dbReference>
<dbReference type="Pfam" id="PF03451">
    <property type="entry name" value="HELP"/>
    <property type="match status" value="1"/>
</dbReference>